<dbReference type="EMBL" id="JACEEZ010021015">
    <property type="protein sequence ID" value="KAG0713867.1"/>
    <property type="molecule type" value="Genomic_DNA"/>
</dbReference>
<dbReference type="AlphaFoldDB" id="A0A8J5CN19"/>
<organism evidence="1 2">
    <name type="scientific">Chionoecetes opilio</name>
    <name type="common">Atlantic snow crab</name>
    <name type="synonym">Cancer opilio</name>
    <dbReference type="NCBI Taxonomy" id="41210"/>
    <lineage>
        <taxon>Eukaryota</taxon>
        <taxon>Metazoa</taxon>
        <taxon>Ecdysozoa</taxon>
        <taxon>Arthropoda</taxon>
        <taxon>Crustacea</taxon>
        <taxon>Multicrustacea</taxon>
        <taxon>Malacostraca</taxon>
        <taxon>Eumalacostraca</taxon>
        <taxon>Eucarida</taxon>
        <taxon>Decapoda</taxon>
        <taxon>Pleocyemata</taxon>
        <taxon>Brachyura</taxon>
        <taxon>Eubrachyura</taxon>
        <taxon>Majoidea</taxon>
        <taxon>Majidae</taxon>
        <taxon>Chionoecetes</taxon>
    </lineage>
</organism>
<keyword evidence="2" id="KW-1185">Reference proteome</keyword>
<evidence type="ECO:0000313" key="1">
    <source>
        <dbReference type="EMBL" id="KAG0713867.1"/>
    </source>
</evidence>
<dbReference type="OrthoDB" id="6373941at2759"/>
<protein>
    <submittedName>
        <fullName evidence="1">Uncharacterized protein</fullName>
    </submittedName>
</protein>
<proteinExistence type="predicted"/>
<name>A0A8J5CN19_CHIOP</name>
<sequence length="105" mass="10749">MAPAASSLNRKLVAIRGALHHALGGHSLMSSIHTSSKPSIQALRDTQHTGSTFTSSPPLFFGPATGCTGCKITSIGFTAMYGLVATEAADRAAKSAAALHKPHHG</sequence>
<reference evidence="1" key="1">
    <citation type="submission" date="2020-07" db="EMBL/GenBank/DDBJ databases">
        <title>The High-quality genome of the commercially important snow crab, Chionoecetes opilio.</title>
        <authorList>
            <person name="Jeong J.-H."/>
            <person name="Ryu S."/>
        </authorList>
    </citation>
    <scope>NUCLEOTIDE SEQUENCE</scope>
    <source>
        <strain evidence="1">MADBK_172401_WGS</strain>
        <tissue evidence="1">Digestive gland</tissue>
    </source>
</reference>
<accession>A0A8J5CN19</accession>
<evidence type="ECO:0000313" key="2">
    <source>
        <dbReference type="Proteomes" id="UP000770661"/>
    </source>
</evidence>
<comment type="caution">
    <text evidence="1">The sequence shown here is derived from an EMBL/GenBank/DDBJ whole genome shotgun (WGS) entry which is preliminary data.</text>
</comment>
<gene>
    <name evidence="1" type="ORF">GWK47_015253</name>
</gene>
<dbReference type="Proteomes" id="UP000770661">
    <property type="component" value="Unassembled WGS sequence"/>
</dbReference>